<keyword evidence="8" id="KW-0443">Lipid metabolism</keyword>
<keyword evidence="5" id="KW-0812">Transmembrane</keyword>
<keyword evidence="9" id="KW-0472">Membrane</keyword>
<comment type="similarity">
    <text evidence="2">Belongs to the diacylglycerol acyltransferase family.</text>
</comment>
<evidence type="ECO:0000256" key="4">
    <source>
        <dbReference type="ARBA" id="ARBA00022679"/>
    </source>
</evidence>
<sequence>MMCIKSEADYKDGTDLFAQTEHTDDSFVKRLQRKLTRIFRFAPPMFHGRGIFQYNIGYLPYRKPVNTIGKQ</sequence>
<evidence type="ECO:0000256" key="9">
    <source>
        <dbReference type="ARBA" id="ARBA00023136"/>
    </source>
</evidence>
<keyword evidence="4 11" id="KW-0808">Transferase</keyword>
<name>A0A443SA32_9ACAR</name>
<keyword evidence="3" id="KW-0444">Lipid biosynthesis</keyword>
<keyword evidence="12" id="KW-1185">Reference proteome</keyword>
<dbReference type="PANTHER" id="PTHR12317">
    <property type="entry name" value="DIACYLGLYCEROL O-ACYLTRANSFERASE"/>
    <property type="match status" value="1"/>
</dbReference>
<evidence type="ECO:0000256" key="7">
    <source>
        <dbReference type="ARBA" id="ARBA00022989"/>
    </source>
</evidence>
<dbReference type="GO" id="GO:0004144">
    <property type="term" value="F:diacylglycerol O-acyltransferase activity"/>
    <property type="evidence" value="ECO:0007669"/>
    <property type="project" value="TreeGrafter"/>
</dbReference>
<dbReference type="GO" id="GO:0019432">
    <property type="term" value="P:triglyceride biosynthetic process"/>
    <property type="evidence" value="ECO:0007669"/>
    <property type="project" value="TreeGrafter"/>
</dbReference>
<keyword evidence="10 11" id="KW-0012">Acyltransferase</keyword>
<dbReference type="InterPro" id="IPR007130">
    <property type="entry name" value="DAGAT"/>
</dbReference>
<evidence type="ECO:0000256" key="2">
    <source>
        <dbReference type="ARBA" id="ARBA00005420"/>
    </source>
</evidence>
<evidence type="ECO:0000256" key="5">
    <source>
        <dbReference type="ARBA" id="ARBA00022692"/>
    </source>
</evidence>
<organism evidence="11 12">
    <name type="scientific">Leptotrombidium deliense</name>
    <dbReference type="NCBI Taxonomy" id="299467"/>
    <lineage>
        <taxon>Eukaryota</taxon>
        <taxon>Metazoa</taxon>
        <taxon>Ecdysozoa</taxon>
        <taxon>Arthropoda</taxon>
        <taxon>Chelicerata</taxon>
        <taxon>Arachnida</taxon>
        <taxon>Acari</taxon>
        <taxon>Acariformes</taxon>
        <taxon>Trombidiformes</taxon>
        <taxon>Prostigmata</taxon>
        <taxon>Anystina</taxon>
        <taxon>Parasitengona</taxon>
        <taxon>Trombiculoidea</taxon>
        <taxon>Trombiculidae</taxon>
        <taxon>Leptotrombidium</taxon>
    </lineage>
</organism>
<accession>A0A443SA32</accession>
<comment type="caution">
    <text evidence="11">The sequence shown here is derived from an EMBL/GenBank/DDBJ whole genome shotgun (WGS) entry which is preliminary data.</text>
</comment>
<keyword evidence="6" id="KW-0256">Endoplasmic reticulum</keyword>
<reference evidence="11 12" key="1">
    <citation type="journal article" date="2018" name="Gigascience">
        <title>Genomes of trombidid mites reveal novel predicted allergens and laterally-transferred genes associated with secondary metabolism.</title>
        <authorList>
            <person name="Dong X."/>
            <person name="Chaisiri K."/>
            <person name="Xia D."/>
            <person name="Armstrong S.D."/>
            <person name="Fang Y."/>
            <person name="Donnelly M.J."/>
            <person name="Kadowaki T."/>
            <person name="McGarry J.W."/>
            <person name="Darby A.C."/>
            <person name="Makepeace B.L."/>
        </authorList>
    </citation>
    <scope>NUCLEOTIDE SEQUENCE [LARGE SCALE GENOMIC DNA]</scope>
    <source>
        <strain evidence="11">UoL-UT</strain>
    </source>
</reference>
<evidence type="ECO:0000256" key="1">
    <source>
        <dbReference type="ARBA" id="ARBA00004477"/>
    </source>
</evidence>
<dbReference type="Pfam" id="PF03982">
    <property type="entry name" value="DAGAT"/>
    <property type="match status" value="1"/>
</dbReference>
<dbReference type="Proteomes" id="UP000288716">
    <property type="component" value="Unassembled WGS sequence"/>
</dbReference>
<dbReference type="PANTHER" id="PTHR12317:SF79">
    <property type="entry name" value="ACYLTRANSFERASE"/>
    <property type="match status" value="1"/>
</dbReference>
<dbReference type="AlphaFoldDB" id="A0A443SA32"/>
<evidence type="ECO:0000256" key="6">
    <source>
        <dbReference type="ARBA" id="ARBA00022824"/>
    </source>
</evidence>
<protein>
    <submittedName>
        <fullName evidence="11">2-acylglycerol O-acyltransferase 2-like protein</fullName>
    </submittedName>
</protein>
<dbReference type="OrthoDB" id="10008102at2759"/>
<evidence type="ECO:0000313" key="12">
    <source>
        <dbReference type="Proteomes" id="UP000288716"/>
    </source>
</evidence>
<proteinExistence type="inferred from homology"/>
<evidence type="ECO:0000256" key="8">
    <source>
        <dbReference type="ARBA" id="ARBA00023098"/>
    </source>
</evidence>
<dbReference type="GO" id="GO:0005789">
    <property type="term" value="C:endoplasmic reticulum membrane"/>
    <property type="evidence" value="ECO:0007669"/>
    <property type="project" value="UniProtKB-SubCell"/>
</dbReference>
<dbReference type="STRING" id="299467.A0A443SA32"/>
<dbReference type="VEuPathDB" id="VectorBase:LDEU007665"/>
<evidence type="ECO:0000256" key="10">
    <source>
        <dbReference type="ARBA" id="ARBA00023315"/>
    </source>
</evidence>
<comment type="subcellular location">
    <subcellularLocation>
        <location evidence="1">Endoplasmic reticulum membrane</location>
        <topology evidence="1">Multi-pass membrane protein</topology>
    </subcellularLocation>
</comment>
<evidence type="ECO:0000313" key="11">
    <source>
        <dbReference type="EMBL" id="RWS24377.1"/>
    </source>
</evidence>
<gene>
    <name evidence="11" type="ORF">B4U80_08861</name>
</gene>
<keyword evidence="7" id="KW-1133">Transmembrane helix</keyword>
<evidence type="ECO:0000256" key="3">
    <source>
        <dbReference type="ARBA" id="ARBA00022516"/>
    </source>
</evidence>
<dbReference type="EMBL" id="NCKV01004954">
    <property type="protein sequence ID" value="RWS24377.1"/>
    <property type="molecule type" value="Genomic_DNA"/>
</dbReference>